<keyword evidence="1" id="KW-1133">Transmembrane helix</keyword>
<proteinExistence type="predicted"/>
<dbReference type="AlphaFoldDB" id="A0A643JYU9"/>
<protein>
    <submittedName>
        <fullName evidence="2">Uncharacterized protein</fullName>
    </submittedName>
</protein>
<feature type="transmembrane region" description="Helical" evidence="1">
    <location>
        <begin position="47"/>
        <end position="66"/>
    </location>
</feature>
<evidence type="ECO:0000256" key="1">
    <source>
        <dbReference type="SAM" id="Phobius"/>
    </source>
</evidence>
<gene>
    <name evidence="2" type="ORF">Hfx1149_05465</name>
</gene>
<accession>A0A643JYU9</accession>
<keyword evidence="1" id="KW-0472">Membrane</keyword>
<dbReference type="RefSeq" id="WP_151136228.1">
    <property type="nucleotide sequence ID" value="NZ_VZUS01000001.1"/>
</dbReference>
<reference evidence="2" key="1">
    <citation type="submission" date="2019-09" db="EMBL/GenBank/DDBJ databases">
        <title>Genomic analysis of Haloferax sp. CBA1149.</title>
        <authorList>
            <person name="Roh S.W."/>
        </authorList>
    </citation>
    <scope>NUCLEOTIDE SEQUENCE</scope>
    <source>
        <strain evidence="2">CBA1149</strain>
    </source>
</reference>
<name>A0A643JYU9_9EURY</name>
<organism evidence="2">
    <name type="scientific">Haloferax sp. CBA1149</name>
    <dbReference type="NCBI Taxonomy" id="2650753"/>
    <lineage>
        <taxon>Archaea</taxon>
        <taxon>Methanobacteriati</taxon>
        <taxon>Methanobacteriota</taxon>
        <taxon>Stenosarchaea group</taxon>
        <taxon>Halobacteria</taxon>
        <taxon>Halobacteriales</taxon>
        <taxon>Haloferacaceae</taxon>
        <taxon>Haloferax</taxon>
    </lineage>
</organism>
<feature type="transmembrane region" description="Helical" evidence="1">
    <location>
        <begin position="12"/>
        <end position="35"/>
    </location>
</feature>
<evidence type="ECO:0000313" key="2">
    <source>
        <dbReference type="EMBL" id="KAB1187507.1"/>
    </source>
</evidence>
<comment type="caution">
    <text evidence="2">The sequence shown here is derived from an EMBL/GenBank/DDBJ whole genome shotgun (WGS) entry which is preliminary data.</text>
</comment>
<dbReference type="EMBL" id="VZUS01000001">
    <property type="protein sequence ID" value="KAB1187507.1"/>
    <property type="molecule type" value="Genomic_DNA"/>
</dbReference>
<keyword evidence="1" id="KW-0812">Transmembrane</keyword>
<sequence>MKISQEDLHGVLMIFGILMPGAFIFIFVGNLAGAFPEFELSVSFLRGYLIAVTLFCTVLSLLWIGINHSSSKYIN</sequence>